<dbReference type="InterPro" id="IPR011050">
    <property type="entry name" value="Pectin_lyase_fold/virulence"/>
</dbReference>
<proteinExistence type="predicted"/>
<dbReference type="RefSeq" id="WP_253059663.1">
    <property type="nucleotide sequence ID" value="NZ_JAMXWM010000004.1"/>
</dbReference>
<dbReference type="Proteomes" id="UP001597399">
    <property type="component" value="Unassembled WGS sequence"/>
</dbReference>
<evidence type="ECO:0000313" key="2">
    <source>
        <dbReference type="EMBL" id="MFD2692492.1"/>
    </source>
</evidence>
<dbReference type="Pfam" id="PF18454">
    <property type="entry name" value="Mtd_N"/>
    <property type="match status" value="1"/>
</dbReference>
<evidence type="ECO:0000259" key="1">
    <source>
        <dbReference type="Pfam" id="PF18454"/>
    </source>
</evidence>
<feature type="domain" description="Major tropism determinant N-terminal" evidence="1">
    <location>
        <begin position="6"/>
        <end position="36"/>
    </location>
</feature>
<gene>
    <name evidence="2" type="ORF">ACFSUE_02380</name>
</gene>
<reference evidence="3" key="1">
    <citation type="journal article" date="2019" name="Int. J. Syst. Evol. Microbiol.">
        <title>The Global Catalogue of Microorganisms (GCM) 10K type strain sequencing project: providing services to taxonomists for standard genome sequencing and annotation.</title>
        <authorList>
            <consortium name="The Broad Institute Genomics Platform"/>
            <consortium name="The Broad Institute Genome Sequencing Center for Infectious Disease"/>
            <person name="Wu L."/>
            <person name="Ma J."/>
        </authorList>
    </citation>
    <scope>NUCLEOTIDE SEQUENCE [LARGE SCALE GENOMIC DNA]</scope>
    <source>
        <strain evidence="3">TISTR 2466</strain>
    </source>
</reference>
<evidence type="ECO:0000313" key="3">
    <source>
        <dbReference type="Proteomes" id="UP001597399"/>
    </source>
</evidence>
<comment type="caution">
    <text evidence="2">The sequence shown here is derived from an EMBL/GenBank/DDBJ whole genome shotgun (WGS) entry which is preliminary data.</text>
</comment>
<accession>A0ABW5S004</accession>
<name>A0ABW5S004_9BACL</name>
<protein>
    <recommendedName>
        <fullName evidence="1">Major tropism determinant N-terminal domain-containing protein</fullName>
    </recommendedName>
</protein>
<dbReference type="InterPro" id="IPR041352">
    <property type="entry name" value="Mtd_N"/>
</dbReference>
<dbReference type="Gene3D" id="3.30.1910.20">
    <property type="entry name" value="asparaginyl-tRNA synthetase, N-terminal domain"/>
    <property type="match status" value="1"/>
</dbReference>
<sequence length="265" mass="28684">MSYRPIQHYRGNEADLPQLMAGEIGVATDTKRLFFGAGGNQEVARVGYVPTMTTADIYYHVNSEGSDETGDGSEDKPFKTVQHALDLIPDFIRHTVTIHLASGATFNEDIITCRNHLGGDIAIESDEGRATINCKYLAFSNISSHLELHYLDLISAGVTELDRVLSISNCRYTMIRNTKIDGKSNGVRGFYILNSNVEIYEQSSASNTLAAIFLTGKATAKVYDLLPGSGNEIGMGVDSSIIFKAGTAMPAGETAEVEYNGGIIQ</sequence>
<dbReference type="SUPFAM" id="SSF51126">
    <property type="entry name" value="Pectin lyase-like"/>
    <property type="match status" value="1"/>
</dbReference>
<dbReference type="EMBL" id="JBHUMQ010000003">
    <property type="protein sequence ID" value="MFD2692492.1"/>
    <property type="molecule type" value="Genomic_DNA"/>
</dbReference>
<organism evidence="2 3">
    <name type="scientific">Sporolactobacillus shoreicorticis</name>
    <dbReference type="NCBI Taxonomy" id="1923877"/>
    <lineage>
        <taxon>Bacteria</taxon>
        <taxon>Bacillati</taxon>
        <taxon>Bacillota</taxon>
        <taxon>Bacilli</taxon>
        <taxon>Bacillales</taxon>
        <taxon>Sporolactobacillaceae</taxon>
        <taxon>Sporolactobacillus</taxon>
    </lineage>
</organism>
<keyword evidence="3" id="KW-1185">Reference proteome</keyword>